<evidence type="ECO:0000313" key="7">
    <source>
        <dbReference type="EMBL" id="KAJ9688803.1"/>
    </source>
</evidence>
<feature type="region of interest" description="Disordered" evidence="5">
    <location>
        <begin position="1"/>
        <end position="34"/>
    </location>
</feature>
<dbReference type="SUPFAM" id="SSF48452">
    <property type="entry name" value="TPR-like"/>
    <property type="match status" value="2"/>
</dbReference>
<evidence type="ECO:0000256" key="5">
    <source>
        <dbReference type="SAM" id="MobiDB-lite"/>
    </source>
</evidence>
<dbReference type="AlphaFoldDB" id="A0AA38ZGT7"/>
<sequence>MGKQSLKKKNQGGGKPGDGKVKQSKVGDNGARPYDKDTAVFIEMSQELKEEGNKLFQKRDHEGAMLKYEKALKLLPRNHVDVAYLRSNMAACYMQMGLSDYPRAIHECNLALEVTPKYSKALLKRARCYEALNRLDLALRDVTTILNMEPNNLMALEIEESVKKAIEKKGIKVNDRATNLAPEYVVPSASTSPKVVKAKTQKKKREKIEEKKAENKVVVEEKKAEEKVVMEEKKAEDKVVVEEKINRVEEEEPKKTVKLVFGEDIRWAQLPVNCSLSELREVIRDRFPSSRAVLIKYRDQEGDLVTITTNEELKLAEASVGTQGSIRLYVVEVNPEQDPFFERVTNEVDVNKIDMKQNNGTLNGTVGKCKETGIGSSYIDDWIIQFAQLFKNHVGFDSDEYLDLHEHGIKFYSEAMEETVTSEEAQGLFEIAAEKFQEMAALALFNWGNVHMSRARKRVYFTEDASRESVLAQIKTAYDWAQKEYLKAEQRYEEALKIKPDFYEGLLALGQQQFEQAKLSWYYAIGSNVDLEMWPCEEVLQLYNKAEDNMEKGMQMWEELEEQRLSELSKPNKLKSQLQNMGLDGLFKDISVSEAAEQAANMRSQINLIWGTMLYERSIVEFKLRLPVWQESLEVSVEKFELAGASPTDIAIMIKNHCSSNNALEDLGFKIDEIVQAWNEMYEAKRWQSGVPSFRLEPLFRRRVPKLYHALERV</sequence>
<dbReference type="Pfam" id="PF00564">
    <property type="entry name" value="PB1"/>
    <property type="match status" value="1"/>
</dbReference>
<dbReference type="InterPro" id="IPR044517">
    <property type="entry name" value="PHOX1-4"/>
</dbReference>
<feature type="coiled-coil region" evidence="4">
    <location>
        <begin position="196"/>
        <end position="251"/>
    </location>
</feature>
<accession>A0AA38ZGT7</accession>
<evidence type="ECO:0000256" key="4">
    <source>
        <dbReference type="SAM" id="Coils"/>
    </source>
</evidence>
<keyword evidence="4" id="KW-0175">Coiled coil</keyword>
<dbReference type="Gene3D" id="3.10.20.90">
    <property type="entry name" value="Phosphatidylinositol 3-kinase Catalytic Subunit, Chain A, domain 1"/>
    <property type="match status" value="1"/>
</dbReference>
<organism evidence="7 8">
    <name type="scientific">Vitis rotundifolia</name>
    <name type="common">Muscadine grape</name>
    <dbReference type="NCBI Taxonomy" id="103349"/>
    <lineage>
        <taxon>Eukaryota</taxon>
        <taxon>Viridiplantae</taxon>
        <taxon>Streptophyta</taxon>
        <taxon>Embryophyta</taxon>
        <taxon>Tracheophyta</taxon>
        <taxon>Spermatophyta</taxon>
        <taxon>Magnoliopsida</taxon>
        <taxon>eudicotyledons</taxon>
        <taxon>Gunneridae</taxon>
        <taxon>Pentapetalae</taxon>
        <taxon>rosids</taxon>
        <taxon>Vitales</taxon>
        <taxon>Vitaceae</taxon>
        <taxon>Viteae</taxon>
        <taxon>Vitis</taxon>
    </lineage>
</organism>
<dbReference type="SMART" id="SM00028">
    <property type="entry name" value="TPR"/>
    <property type="match status" value="4"/>
</dbReference>
<evidence type="ECO:0000313" key="8">
    <source>
        <dbReference type="Proteomes" id="UP001168098"/>
    </source>
</evidence>
<gene>
    <name evidence="7" type="ORF">PVL29_014448</name>
</gene>
<dbReference type="InterPro" id="IPR053793">
    <property type="entry name" value="PB1-like"/>
</dbReference>
<dbReference type="PROSITE" id="PS51745">
    <property type="entry name" value="PB1"/>
    <property type="match status" value="1"/>
</dbReference>
<dbReference type="InterPro" id="IPR011990">
    <property type="entry name" value="TPR-like_helical_dom_sf"/>
</dbReference>
<keyword evidence="8" id="KW-1185">Reference proteome</keyword>
<dbReference type="InterPro" id="IPR000270">
    <property type="entry name" value="PB1_dom"/>
</dbReference>
<evidence type="ECO:0000256" key="2">
    <source>
        <dbReference type="ARBA" id="ARBA00022803"/>
    </source>
</evidence>
<dbReference type="CDD" id="cd05992">
    <property type="entry name" value="PB1"/>
    <property type="match status" value="1"/>
</dbReference>
<dbReference type="PANTHER" id="PTHR46183">
    <property type="entry name" value="PROTEIN CLMP1"/>
    <property type="match status" value="1"/>
</dbReference>
<keyword evidence="1" id="KW-0677">Repeat</keyword>
<feature type="repeat" description="TPR" evidence="3">
    <location>
        <begin position="119"/>
        <end position="152"/>
    </location>
</feature>
<dbReference type="PROSITE" id="PS50005">
    <property type="entry name" value="TPR"/>
    <property type="match status" value="2"/>
</dbReference>
<feature type="domain" description="PB1" evidence="6">
    <location>
        <begin position="254"/>
        <end position="333"/>
    </location>
</feature>
<dbReference type="Proteomes" id="UP001168098">
    <property type="component" value="Unassembled WGS sequence"/>
</dbReference>
<evidence type="ECO:0000256" key="1">
    <source>
        <dbReference type="ARBA" id="ARBA00022737"/>
    </source>
</evidence>
<dbReference type="EMBL" id="JARBHA010000011">
    <property type="protein sequence ID" value="KAJ9688803.1"/>
    <property type="molecule type" value="Genomic_DNA"/>
</dbReference>
<evidence type="ECO:0000259" key="6">
    <source>
        <dbReference type="PROSITE" id="PS51745"/>
    </source>
</evidence>
<reference evidence="7 8" key="1">
    <citation type="journal article" date="2023" name="BMC Biotechnol.">
        <title>Vitis rotundifolia cv Carlos genome sequencing.</title>
        <authorList>
            <person name="Huff M."/>
            <person name="Hulse-Kemp A."/>
            <person name="Scheffler B."/>
            <person name="Youngblood R."/>
            <person name="Simpson S."/>
            <person name="Babiker E."/>
            <person name="Staton M."/>
        </authorList>
    </citation>
    <scope>NUCLEOTIDE SEQUENCE [LARGE SCALE GENOMIC DNA]</scope>
    <source>
        <tissue evidence="7">Leaf</tissue>
    </source>
</reference>
<name>A0AA38ZGT7_VITRO</name>
<feature type="repeat" description="TPR" evidence="3">
    <location>
        <begin position="45"/>
        <end position="78"/>
    </location>
</feature>
<comment type="caution">
    <text evidence="7">The sequence shown here is derived from an EMBL/GenBank/DDBJ whole genome shotgun (WGS) entry which is preliminary data.</text>
</comment>
<dbReference type="PANTHER" id="PTHR46183:SF16">
    <property type="entry name" value="PROTEIN PHOX3"/>
    <property type="match status" value="1"/>
</dbReference>
<feature type="compositionally biased region" description="Basic residues" evidence="5">
    <location>
        <begin position="1"/>
        <end position="10"/>
    </location>
</feature>
<dbReference type="InterPro" id="IPR019734">
    <property type="entry name" value="TPR_rpt"/>
</dbReference>
<dbReference type="SUPFAM" id="SSF54277">
    <property type="entry name" value="CAD &amp; PB1 domains"/>
    <property type="match status" value="1"/>
</dbReference>
<dbReference type="Gene3D" id="1.25.40.10">
    <property type="entry name" value="Tetratricopeptide repeat domain"/>
    <property type="match status" value="2"/>
</dbReference>
<dbReference type="SMART" id="SM00666">
    <property type="entry name" value="PB1"/>
    <property type="match status" value="1"/>
</dbReference>
<evidence type="ECO:0000256" key="3">
    <source>
        <dbReference type="PROSITE-ProRule" id="PRU00339"/>
    </source>
</evidence>
<proteinExistence type="predicted"/>
<keyword evidence="2 3" id="KW-0802">TPR repeat</keyword>
<protein>
    <recommendedName>
        <fullName evidence="6">PB1 domain-containing protein</fullName>
    </recommendedName>
</protein>